<sequence>MATYIRTSGGHVAERVQPEPGSAEEARLDELVADPTSGWRRVEVVEPPRDPEVLTGRPAQSAPKATWVEWAVGHGMDRSVADGLTKTDLIGLADQIDPDPEED</sequence>
<dbReference type="EMBL" id="JBHSBC010000008">
    <property type="protein sequence ID" value="MFC3980175.1"/>
    <property type="molecule type" value="Genomic_DNA"/>
</dbReference>
<organism evidence="2 3">
    <name type="scientific">Streptosporangium jomthongense</name>
    <dbReference type="NCBI Taxonomy" id="1193683"/>
    <lineage>
        <taxon>Bacteria</taxon>
        <taxon>Bacillati</taxon>
        <taxon>Actinomycetota</taxon>
        <taxon>Actinomycetes</taxon>
        <taxon>Streptosporangiales</taxon>
        <taxon>Streptosporangiaceae</taxon>
        <taxon>Streptosporangium</taxon>
    </lineage>
</organism>
<gene>
    <name evidence="2" type="ORF">ACFOYY_08600</name>
</gene>
<evidence type="ECO:0000313" key="2">
    <source>
        <dbReference type="EMBL" id="MFC3980175.1"/>
    </source>
</evidence>
<accession>A0ABV8EWT2</accession>
<name>A0ABV8EWT2_9ACTN</name>
<evidence type="ECO:0000256" key="1">
    <source>
        <dbReference type="SAM" id="MobiDB-lite"/>
    </source>
</evidence>
<protein>
    <submittedName>
        <fullName evidence="2">Uncharacterized protein</fullName>
    </submittedName>
</protein>
<dbReference type="Proteomes" id="UP001595698">
    <property type="component" value="Unassembled WGS sequence"/>
</dbReference>
<feature type="region of interest" description="Disordered" evidence="1">
    <location>
        <begin position="1"/>
        <end position="24"/>
    </location>
</feature>
<reference evidence="3" key="1">
    <citation type="journal article" date="2019" name="Int. J. Syst. Evol. Microbiol.">
        <title>The Global Catalogue of Microorganisms (GCM) 10K type strain sequencing project: providing services to taxonomists for standard genome sequencing and annotation.</title>
        <authorList>
            <consortium name="The Broad Institute Genomics Platform"/>
            <consortium name="The Broad Institute Genome Sequencing Center for Infectious Disease"/>
            <person name="Wu L."/>
            <person name="Ma J."/>
        </authorList>
    </citation>
    <scope>NUCLEOTIDE SEQUENCE [LARGE SCALE GENOMIC DNA]</scope>
    <source>
        <strain evidence="3">TBRC 7912</strain>
    </source>
</reference>
<evidence type="ECO:0000313" key="3">
    <source>
        <dbReference type="Proteomes" id="UP001595698"/>
    </source>
</evidence>
<dbReference type="RefSeq" id="WP_386189136.1">
    <property type="nucleotide sequence ID" value="NZ_JBHSBC010000008.1"/>
</dbReference>
<comment type="caution">
    <text evidence="2">The sequence shown here is derived from an EMBL/GenBank/DDBJ whole genome shotgun (WGS) entry which is preliminary data.</text>
</comment>
<proteinExistence type="predicted"/>
<keyword evidence="3" id="KW-1185">Reference proteome</keyword>